<reference evidence="1" key="1">
    <citation type="submission" date="2022-03" db="EMBL/GenBank/DDBJ databases">
        <authorList>
            <person name="Martin C."/>
        </authorList>
    </citation>
    <scope>NUCLEOTIDE SEQUENCE</scope>
</reference>
<gene>
    <name evidence="1" type="ORF">OFUS_LOCUS21459</name>
</gene>
<dbReference type="SUPFAM" id="SSF53649">
    <property type="entry name" value="Alkaline phosphatase-like"/>
    <property type="match status" value="1"/>
</dbReference>
<protein>
    <submittedName>
        <fullName evidence="1">Uncharacterized protein</fullName>
    </submittedName>
</protein>
<keyword evidence="2" id="KW-1185">Reference proteome</keyword>
<evidence type="ECO:0000313" key="1">
    <source>
        <dbReference type="EMBL" id="CAH1797123.1"/>
    </source>
</evidence>
<dbReference type="Pfam" id="PF01663">
    <property type="entry name" value="Phosphodiest"/>
    <property type="match status" value="1"/>
</dbReference>
<dbReference type="PANTHER" id="PTHR10151">
    <property type="entry name" value="ECTONUCLEOTIDE PYROPHOSPHATASE/PHOSPHODIESTERASE"/>
    <property type="match status" value="1"/>
</dbReference>
<dbReference type="Proteomes" id="UP000749559">
    <property type="component" value="Unassembled WGS sequence"/>
</dbReference>
<organism evidence="1 2">
    <name type="scientific">Owenia fusiformis</name>
    <name type="common">Polychaete worm</name>
    <dbReference type="NCBI Taxonomy" id="6347"/>
    <lineage>
        <taxon>Eukaryota</taxon>
        <taxon>Metazoa</taxon>
        <taxon>Spiralia</taxon>
        <taxon>Lophotrochozoa</taxon>
        <taxon>Annelida</taxon>
        <taxon>Polychaeta</taxon>
        <taxon>Sedentaria</taxon>
        <taxon>Canalipalpata</taxon>
        <taxon>Sabellida</taxon>
        <taxon>Oweniida</taxon>
        <taxon>Oweniidae</taxon>
        <taxon>Owenia</taxon>
    </lineage>
</organism>
<name>A0A8J1TYK6_OWEFU</name>
<dbReference type="OrthoDB" id="96314at2759"/>
<dbReference type="Gene3D" id="3.40.720.10">
    <property type="entry name" value="Alkaline Phosphatase, subunit A"/>
    <property type="match status" value="1"/>
</dbReference>
<proteinExistence type="predicted"/>
<dbReference type="InterPro" id="IPR017850">
    <property type="entry name" value="Alkaline_phosphatase_core_sf"/>
</dbReference>
<dbReference type="EMBL" id="CAIIXF020000010">
    <property type="protein sequence ID" value="CAH1797123.1"/>
    <property type="molecule type" value="Genomic_DNA"/>
</dbReference>
<dbReference type="InterPro" id="IPR002591">
    <property type="entry name" value="Phosphodiest/P_Trfase"/>
</dbReference>
<dbReference type="CDD" id="cd00016">
    <property type="entry name" value="ALP_like"/>
    <property type="match status" value="1"/>
</dbReference>
<comment type="caution">
    <text evidence="1">The sequence shown here is derived from an EMBL/GenBank/DDBJ whole genome shotgun (WGS) entry which is preliminary data.</text>
</comment>
<dbReference type="GO" id="GO:0016787">
    <property type="term" value="F:hydrolase activity"/>
    <property type="evidence" value="ECO:0007669"/>
    <property type="project" value="UniProtKB-ARBA"/>
</dbReference>
<evidence type="ECO:0000313" key="2">
    <source>
        <dbReference type="Proteomes" id="UP000749559"/>
    </source>
</evidence>
<dbReference type="PANTHER" id="PTHR10151:SF120">
    <property type="entry name" value="BIS(5'-ADENOSYL)-TRIPHOSPHATASE"/>
    <property type="match status" value="1"/>
</dbReference>
<sequence length="364" mass="40859">MQAVISVNILIILFGQRAELAKTRPKRLFKHVIHIGVDGLKPGCIANATGGAPTFRKLGEDGSWTHTKARTVIQTSSGPAWTAALCGLSPRMSGVRNNHWKVPWIKSLNFTPQIPPITGLDEPFPCIFETIKKQDKDVQTAFFFSWTWFQNLGNTGIRGNYIDHEVDVGYGSTRAEYRESDELVAGNATEYIKNVLRKKAKSYSFIYLNFIDETGHLSRWCSQEYEDAVGVVDNLVGDIVEAIETTPELKDDTMIIVHSDHGAIFNDSGHQFKESIEALLIPVYLTGSGIKKAYEMQKNIWIEDMPQTVMFALGLNPHDVWRGKPMEEAFETEVIDLCPSCGWLSHSKWTWIIILTGSLLLLNV</sequence>
<dbReference type="AlphaFoldDB" id="A0A8J1TYK6"/>
<accession>A0A8J1TYK6</accession>